<dbReference type="PANTHER" id="PTHR43510">
    <property type="entry name" value="AMINOTRANSFERASE FUNCTION, HYPOTHETICAL (EUROFUNG)"/>
    <property type="match status" value="1"/>
</dbReference>
<dbReference type="InterPro" id="IPR015421">
    <property type="entry name" value="PyrdxlP-dep_Trfase_major"/>
</dbReference>
<organism evidence="3 4">
    <name type="scientific">Lentilactobacillus parafarraginis DSM 18390 = JCM 14109</name>
    <dbReference type="NCBI Taxonomy" id="1423786"/>
    <lineage>
        <taxon>Bacteria</taxon>
        <taxon>Bacillati</taxon>
        <taxon>Bacillota</taxon>
        <taxon>Bacilli</taxon>
        <taxon>Lactobacillales</taxon>
        <taxon>Lactobacillaceae</taxon>
        <taxon>Lentilactobacillus</taxon>
    </lineage>
</organism>
<dbReference type="GO" id="GO:0008483">
    <property type="term" value="F:transaminase activity"/>
    <property type="evidence" value="ECO:0007669"/>
    <property type="project" value="UniProtKB-KW"/>
</dbReference>
<dbReference type="EMBL" id="AZFZ01000122">
    <property type="protein sequence ID" value="KRM37971.1"/>
    <property type="molecule type" value="Genomic_DNA"/>
</dbReference>
<gene>
    <name evidence="3" type="ORF">FD47_GL000383</name>
</gene>
<dbReference type="InterPro" id="IPR015422">
    <property type="entry name" value="PyrdxlP-dep_Trfase_small"/>
</dbReference>
<reference evidence="3 4" key="1">
    <citation type="journal article" date="2015" name="Genome Announc.">
        <title>Expanding the biotechnology potential of lactobacilli through comparative genomics of 213 strains and associated genera.</title>
        <authorList>
            <person name="Sun Z."/>
            <person name="Harris H.M."/>
            <person name="McCann A."/>
            <person name="Guo C."/>
            <person name="Argimon S."/>
            <person name="Zhang W."/>
            <person name="Yang X."/>
            <person name="Jeffery I.B."/>
            <person name="Cooney J.C."/>
            <person name="Kagawa T.F."/>
            <person name="Liu W."/>
            <person name="Song Y."/>
            <person name="Salvetti E."/>
            <person name="Wrobel A."/>
            <person name="Rasinkangas P."/>
            <person name="Parkhill J."/>
            <person name="Rea M.C."/>
            <person name="O'Sullivan O."/>
            <person name="Ritari J."/>
            <person name="Douillard F.P."/>
            <person name="Paul Ross R."/>
            <person name="Yang R."/>
            <person name="Briner A.E."/>
            <person name="Felis G.E."/>
            <person name="de Vos W.M."/>
            <person name="Barrangou R."/>
            <person name="Klaenhammer T.R."/>
            <person name="Caufield P.W."/>
            <person name="Cui Y."/>
            <person name="Zhang H."/>
            <person name="O'Toole P.W."/>
        </authorList>
    </citation>
    <scope>NUCLEOTIDE SEQUENCE [LARGE SCALE GENOMIC DNA]</scope>
    <source>
        <strain evidence="3 4">DSM 18390</strain>
    </source>
</reference>
<dbReference type="PANTHER" id="PTHR43510:SF1">
    <property type="entry name" value="AMINOTRANSFERASE FUNCTION, HYPOTHETICAL (EUROFUNG)"/>
    <property type="match status" value="1"/>
</dbReference>
<dbReference type="InterPro" id="IPR015424">
    <property type="entry name" value="PyrdxlP-dep_Trfase"/>
</dbReference>
<dbReference type="Gene3D" id="3.40.640.10">
    <property type="entry name" value="Type I PLP-dependent aspartate aminotransferase-like (Major domain)"/>
    <property type="match status" value="1"/>
</dbReference>
<comment type="similarity">
    <text evidence="1">Belongs to the class-I pyridoxal-phosphate-dependent aminotransferase family.</text>
</comment>
<dbReference type="Gene3D" id="3.90.1150.10">
    <property type="entry name" value="Aspartate Aminotransferase, domain 1"/>
    <property type="match status" value="1"/>
</dbReference>
<dbReference type="Pfam" id="PF00155">
    <property type="entry name" value="Aminotran_1_2"/>
    <property type="match status" value="1"/>
</dbReference>
<dbReference type="EC" id="2.6.1.-" evidence="1"/>
<sequence length="374" mass="42789">MEIAGFGVEEWLNQWEKSATYDISQSTIDSMTMKEALSLDGKDGEEFYKLLDRKKMNYGWIEGSPEFKKAVGNLYSHVDVDNILQTNGASGANHLALYALLNPGDHVISEYPSYQQLYDIPKSLGADVDYWKIHEDQDWYPNIAELKRLIRPDTKLICLNNANNPTWTFLDKSFLQQVVDLAKKVGAYVLVDEVYMPLTDTDRYASIVDLYDRGIATNSVSKTYSMPGLRVGWTVSNKAVADLFRKYRDYTMISCGVFNDAMATYILRHREQVLDRNRRLVLNNLAIYKEWIDAEPRASMVLPQAISTSFPKLDVPIDIEDFCIQLLKEQGVLLVPGNRFDMPGHVRLGYCADEATLREGLKRLSAFLRRYDRS</sequence>
<evidence type="ECO:0000256" key="1">
    <source>
        <dbReference type="RuleBase" id="RU000481"/>
    </source>
</evidence>
<dbReference type="PATRIC" id="fig|1423786.4.peg.395"/>
<dbReference type="SUPFAM" id="SSF53383">
    <property type="entry name" value="PLP-dependent transferases"/>
    <property type="match status" value="1"/>
</dbReference>
<evidence type="ECO:0000259" key="2">
    <source>
        <dbReference type="Pfam" id="PF00155"/>
    </source>
</evidence>
<name>A0A0R1YFX0_9LACO</name>
<protein>
    <recommendedName>
        <fullName evidence="1">Aminotransferase</fullName>
        <ecNumber evidence="1">2.6.1.-</ecNumber>
    </recommendedName>
</protein>
<keyword evidence="1" id="KW-0032">Aminotransferase</keyword>
<dbReference type="Proteomes" id="UP000051010">
    <property type="component" value="Unassembled WGS sequence"/>
</dbReference>
<dbReference type="PROSITE" id="PS00105">
    <property type="entry name" value="AA_TRANSFER_CLASS_1"/>
    <property type="match status" value="1"/>
</dbReference>
<proteinExistence type="inferred from homology"/>
<dbReference type="NCBIfam" id="NF005593">
    <property type="entry name" value="PRK07324.1"/>
    <property type="match status" value="1"/>
</dbReference>
<evidence type="ECO:0000313" key="4">
    <source>
        <dbReference type="Proteomes" id="UP000051010"/>
    </source>
</evidence>
<comment type="caution">
    <text evidence="3">The sequence shown here is derived from an EMBL/GenBank/DDBJ whole genome shotgun (WGS) entry which is preliminary data.</text>
</comment>
<dbReference type="GO" id="GO:0030170">
    <property type="term" value="F:pyridoxal phosphate binding"/>
    <property type="evidence" value="ECO:0007669"/>
    <property type="project" value="InterPro"/>
</dbReference>
<dbReference type="AlphaFoldDB" id="A0A0R1YFX0"/>
<keyword evidence="1" id="KW-0808">Transferase</keyword>
<comment type="cofactor">
    <cofactor evidence="1">
        <name>pyridoxal 5'-phosphate</name>
        <dbReference type="ChEBI" id="CHEBI:597326"/>
    </cofactor>
</comment>
<dbReference type="InterPro" id="IPR004838">
    <property type="entry name" value="NHTrfase_class1_PyrdxlP-BS"/>
</dbReference>
<accession>A0A0R1YFX0</accession>
<dbReference type="CDD" id="cd00609">
    <property type="entry name" value="AAT_like"/>
    <property type="match status" value="1"/>
</dbReference>
<dbReference type="InterPro" id="IPR004839">
    <property type="entry name" value="Aminotransferase_I/II_large"/>
</dbReference>
<feature type="domain" description="Aminotransferase class I/classII large" evidence="2">
    <location>
        <begin position="51"/>
        <end position="364"/>
    </location>
</feature>
<evidence type="ECO:0000313" key="3">
    <source>
        <dbReference type="EMBL" id="KRM37971.1"/>
    </source>
</evidence>
<dbReference type="RefSeq" id="WP_056980816.1">
    <property type="nucleotide sequence ID" value="NZ_AZFZ01000122.1"/>
</dbReference>